<dbReference type="AlphaFoldDB" id="A0A061R5T1"/>
<feature type="region of interest" description="Disordered" evidence="6">
    <location>
        <begin position="175"/>
        <end position="194"/>
    </location>
</feature>
<feature type="domain" description="ABC transporter" evidence="7">
    <location>
        <begin position="20"/>
        <end position="165"/>
    </location>
</feature>
<dbReference type="GO" id="GO:0016887">
    <property type="term" value="F:ATP hydrolysis activity"/>
    <property type="evidence" value="ECO:0007669"/>
    <property type="project" value="InterPro"/>
</dbReference>
<sequence>MAQLEWRNVKYELPNGKRILDDVSGVAKAGHLLAILGPSGAGKTSLLKLIAKRLPKQRGATVTGHLDFVQPDAAGPAGEVQVAFVAQDTAFFSNLTVWETVLLSAKLRSEGSDAKVERAAEALLSSLGLTECMHTYVGGDTGGREVAGISGGEKRRLAIACELAGDAGAGAQGVLLESRPRASTPSRRTSWWPS</sequence>
<proteinExistence type="predicted"/>
<protein>
    <submittedName>
        <fullName evidence="8">Atp-binding cassette superfamily</fullName>
    </submittedName>
</protein>
<dbReference type="EMBL" id="GBEZ01020805">
    <property type="protein sequence ID" value="JAC65896.1"/>
    <property type="molecule type" value="Transcribed_RNA"/>
</dbReference>
<dbReference type="GO" id="GO:0016020">
    <property type="term" value="C:membrane"/>
    <property type="evidence" value="ECO:0007669"/>
    <property type="project" value="UniProtKB-SubCell"/>
</dbReference>
<evidence type="ECO:0000256" key="3">
    <source>
        <dbReference type="ARBA" id="ARBA00022692"/>
    </source>
</evidence>
<dbReference type="Gene3D" id="3.40.50.300">
    <property type="entry name" value="P-loop containing nucleotide triphosphate hydrolases"/>
    <property type="match status" value="1"/>
</dbReference>
<dbReference type="InterPro" id="IPR027417">
    <property type="entry name" value="P-loop_NTPase"/>
</dbReference>
<evidence type="ECO:0000256" key="1">
    <source>
        <dbReference type="ARBA" id="ARBA00004141"/>
    </source>
</evidence>
<dbReference type="InterPro" id="IPR003439">
    <property type="entry name" value="ABC_transporter-like_ATP-bd"/>
</dbReference>
<reference evidence="8" key="1">
    <citation type="submission" date="2014-05" db="EMBL/GenBank/DDBJ databases">
        <title>The transcriptome of the halophilic microalga Tetraselmis sp. GSL018 isolated from the Great Salt Lake, Utah.</title>
        <authorList>
            <person name="Jinkerson R.E."/>
            <person name="D'Adamo S."/>
            <person name="Posewitz M.C."/>
        </authorList>
    </citation>
    <scope>NUCLEOTIDE SEQUENCE</scope>
    <source>
        <strain evidence="8">GSL018</strain>
    </source>
</reference>
<evidence type="ECO:0000256" key="5">
    <source>
        <dbReference type="ARBA" id="ARBA00023136"/>
    </source>
</evidence>
<dbReference type="InterPro" id="IPR050352">
    <property type="entry name" value="ABCG_transporters"/>
</dbReference>
<accession>A0A061R5T1</accession>
<dbReference type="SUPFAM" id="SSF52540">
    <property type="entry name" value="P-loop containing nucleoside triphosphate hydrolases"/>
    <property type="match status" value="1"/>
</dbReference>
<keyword evidence="2" id="KW-0813">Transport</keyword>
<organism evidence="8">
    <name type="scientific">Tetraselmis sp. GSL018</name>
    <dbReference type="NCBI Taxonomy" id="582737"/>
    <lineage>
        <taxon>Eukaryota</taxon>
        <taxon>Viridiplantae</taxon>
        <taxon>Chlorophyta</taxon>
        <taxon>core chlorophytes</taxon>
        <taxon>Chlorodendrophyceae</taxon>
        <taxon>Chlorodendrales</taxon>
        <taxon>Chlorodendraceae</taxon>
        <taxon>Tetraselmis</taxon>
    </lineage>
</organism>
<keyword evidence="5" id="KW-0472">Membrane</keyword>
<evidence type="ECO:0000256" key="4">
    <source>
        <dbReference type="ARBA" id="ARBA00022989"/>
    </source>
</evidence>
<keyword evidence="4" id="KW-1133">Transmembrane helix</keyword>
<dbReference type="PANTHER" id="PTHR48041:SF41">
    <property type="entry name" value="ABC TRANSPORTER G FAMILY"/>
    <property type="match status" value="1"/>
</dbReference>
<keyword evidence="8" id="KW-0547">Nucleotide-binding</keyword>
<dbReference type="GO" id="GO:0005524">
    <property type="term" value="F:ATP binding"/>
    <property type="evidence" value="ECO:0007669"/>
    <property type="project" value="UniProtKB-KW"/>
</dbReference>
<keyword evidence="3" id="KW-0812">Transmembrane</keyword>
<dbReference type="Pfam" id="PF00005">
    <property type="entry name" value="ABC_tran"/>
    <property type="match status" value="1"/>
</dbReference>
<evidence type="ECO:0000259" key="7">
    <source>
        <dbReference type="Pfam" id="PF00005"/>
    </source>
</evidence>
<evidence type="ECO:0000313" key="8">
    <source>
        <dbReference type="EMBL" id="JAC65896.1"/>
    </source>
</evidence>
<dbReference type="GO" id="GO:0042626">
    <property type="term" value="F:ATPase-coupled transmembrane transporter activity"/>
    <property type="evidence" value="ECO:0007669"/>
    <property type="project" value="TreeGrafter"/>
</dbReference>
<comment type="subcellular location">
    <subcellularLocation>
        <location evidence="1">Membrane</location>
        <topology evidence="1">Multi-pass membrane protein</topology>
    </subcellularLocation>
</comment>
<dbReference type="PANTHER" id="PTHR48041">
    <property type="entry name" value="ABC TRANSPORTER G FAMILY MEMBER 28"/>
    <property type="match status" value="1"/>
</dbReference>
<keyword evidence="8" id="KW-0067">ATP-binding</keyword>
<gene>
    <name evidence="8" type="ORF">TSPGSL018_14987</name>
</gene>
<name>A0A061R5T1_9CHLO</name>
<feature type="compositionally biased region" description="Low complexity" evidence="6">
    <location>
        <begin position="181"/>
        <end position="194"/>
    </location>
</feature>
<evidence type="ECO:0000256" key="2">
    <source>
        <dbReference type="ARBA" id="ARBA00022448"/>
    </source>
</evidence>
<evidence type="ECO:0000256" key="6">
    <source>
        <dbReference type="SAM" id="MobiDB-lite"/>
    </source>
</evidence>